<name>A0AAX3JC33_9GAMM</name>
<evidence type="ECO:0000313" key="2">
    <source>
        <dbReference type="Proteomes" id="UP000433737"/>
    </source>
</evidence>
<gene>
    <name evidence="1" type="ORF">PANT111_560040</name>
</gene>
<reference evidence="1 2" key="1">
    <citation type="submission" date="2019-10" db="EMBL/GenBank/DDBJ databases">
        <authorList>
            <person name="Karimi E."/>
        </authorList>
    </citation>
    <scope>NUCLEOTIDE SEQUENCE [LARGE SCALE GENOMIC DNA]</scope>
    <source>
        <strain evidence="1">Pantoea sp. 111</strain>
    </source>
</reference>
<accession>A0AAX3JC33</accession>
<protein>
    <submittedName>
        <fullName evidence="1">Uncharacterized protein</fullName>
    </submittedName>
</protein>
<dbReference type="Proteomes" id="UP000433737">
    <property type="component" value="Unassembled WGS sequence"/>
</dbReference>
<dbReference type="AlphaFoldDB" id="A0AAX3JC33"/>
<evidence type="ECO:0000313" key="1">
    <source>
        <dbReference type="EMBL" id="VXC59315.1"/>
    </source>
</evidence>
<comment type="caution">
    <text evidence="1">The sequence shown here is derived from an EMBL/GenBank/DDBJ whole genome shotgun (WGS) entry which is preliminary data.</text>
</comment>
<dbReference type="EMBL" id="CABWMH010000052">
    <property type="protein sequence ID" value="VXC59315.1"/>
    <property type="molecule type" value="Genomic_DNA"/>
</dbReference>
<sequence length="190" mass="20409">MCEVGRRQAAVAEPVQIIAIPAPFLKCNVLTAIRSNDRLTGYVLVVNVNDGQRIHAVSANGLIDSPACIPAALCFYQGIDVCFFDIGVVAVTIVAPERGITAYRISGTDHVKAVSHQASPLSRLKAITTWFTASTTAANCALLTLVPGWSLAISASKALMSNGWLRLRDLAVPVMRNIPVVNFNQQFITF</sequence>
<organism evidence="1 2">
    <name type="scientific">Pantoea brenneri</name>
    <dbReference type="NCBI Taxonomy" id="472694"/>
    <lineage>
        <taxon>Bacteria</taxon>
        <taxon>Pseudomonadati</taxon>
        <taxon>Pseudomonadota</taxon>
        <taxon>Gammaproteobacteria</taxon>
        <taxon>Enterobacterales</taxon>
        <taxon>Erwiniaceae</taxon>
        <taxon>Pantoea</taxon>
    </lineage>
</organism>
<proteinExistence type="predicted"/>